<dbReference type="EMBL" id="UINC01090305">
    <property type="protein sequence ID" value="SVC42126.1"/>
    <property type="molecule type" value="Genomic_DNA"/>
</dbReference>
<feature type="non-terminal residue" evidence="1">
    <location>
        <position position="56"/>
    </location>
</feature>
<organism evidence="1">
    <name type="scientific">marine metagenome</name>
    <dbReference type="NCBI Taxonomy" id="408172"/>
    <lineage>
        <taxon>unclassified sequences</taxon>
        <taxon>metagenomes</taxon>
        <taxon>ecological metagenomes</taxon>
    </lineage>
</organism>
<sequence>MTKEIKVEKPEQEFENTWDKSVDILKKYKNIVLEHGDGYPTADKELDTILKKFPNE</sequence>
<name>A0A382LZT3_9ZZZZ</name>
<dbReference type="AlphaFoldDB" id="A0A382LZT3"/>
<reference evidence="1" key="1">
    <citation type="submission" date="2018-05" db="EMBL/GenBank/DDBJ databases">
        <authorList>
            <person name="Lanie J.A."/>
            <person name="Ng W.-L."/>
            <person name="Kazmierczak K.M."/>
            <person name="Andrzejewski T.M."/>
            <person name="Davidsen T.M."/>
            <person name="Wayne K.J."/>
            <person name="Tettelin H."/>
            <person name="Glass J.I."/>
            <person name="Rusch D."/>
            <person name="Podicherti R."/>
            <person name="Tsui H.-C.T."/>
            <person name="Winkler M.E."/>
        </authorList>
    </citation>
    <scope>NUCLEOTIDE SEQUENCE</scope>
</reference>
<gene>
    <name evidence="1" type="ORF">METZ01_LOCUS294980</name>
</gene>
<evidence type="ECO:0000313" key="1">
    <source>
        <dbReference type="EMBL" id="SVC42126.1"/>
    </source>
</evidence>
<accession>A0A382LZT3</accession>
<protein>
    <submittedName>
        <fullName evidence="1">Uncharacterized protein</fullName>
    </submittedName>
</protein>
<proteinExistence type="predicted"/>